<proteinExistence type="predicted"/>
<keyword evidence="3" id="KW-1185">Reference proteome</keyword>
<feature type="region of interest" description="Disordered" evidence="1">
    <location>
        <begin position="53"/>
        <end position="85"/>
    </location>
</feature>
<evidence type="ECO:0000256" key="1">
    <source>
        <dbReference type="SAM" id="MobiDB-lite"/>
    </source>
</evidence>
<dbReference type="Proteomes" id="UP001305414">
    <property type="component" value="Unassembled WGS sequence"/>
</dbReference>
<evidence type="ECO:0000313" key="2">
    <source>
        <dbReference type="EMBL" id="KAK5630507.1"/>
    </source>
</evidence>
<organism evidence="2 3">
    <name type="scientific">Xylaria bambusicola</name>
    <dbReference type="NCBI Taxonomy" id="326684"/>
    <lineage>
        <taxon>Eukaryota</taxon>
        <taxon>Fungi</taxon>
        <taxon>Dikarya</taxon>
        <taxon>Ascomycota</taxon>
        <taxon>Pezizomycotina</taxon>
        <taxon>Sordariomycetes</taxon>
        <taxon>Xylariomycetidae</taxon>
        <taxon>Xylariales</taxon>
        <taxon>Xylariaceae</taxon>
        <taxon>Xylaria</taxon>
    </lineage>
</organism>
<reference evidence="2 3" key="1">
    <citation type="submission" date="2023-10" db="EMBL/GenBank/DDBJ databases">
        <title>Draft genome sequence of Xylaria bambusicola isolate GMP-LS, the root and basal stem rot pathogen of sugarcane in Indonesia.</title>
        <authorList>
            <person name="Selvaraj P."/>
            <person name="Muralishankar V."/>
            <person name="Muruganantham S."/>
            <person name="Sp S."/>
            <person name="Haryani S."/>
            <person name="Lau K.J.X."/>
            <person name="Naqvi N.I."/>
        </authorList>
    </citation>
    <scope>NUCLEOTIDE SEQUENCE [LARGE SCALE GENOMIC DNA]</scope>
    <source>
        <strain evidence="2">GMP-LS</strain>
    </source>
</reference>
<name>A0AAN7UKU9_9PEZI</name>
<sequence length="104" mass="11792">MGLLPVLPHAAPLSRTLVVVSRRAPGLLVRLQRCHLFLRSHWRRARYHRCDGRIRGGEQPPANLAAPYFTPSLTSPEPVSWDPETLTSPLLEQDFSKHVQDVLH</sequence>
<dbReference type="EMBL" id="JAWHQM010000016">
    <property type="protein sequence ID" value="KAK5630507.1"/>
    <property type="molecule type" value="Genomic_DNA"/>
</dbReference>
<evidence type="ECO:0000313" key="3">
    <source>
        <dbReference type="Proteomes" id="UP001305414"/>
    </source>
</evidence>
<comment type="caution">
    <text evidence="2">The sequence shown here is derived from an EMBL/GenBank/DDBJ whole genome shotgun (WGS) entry which is preliminary data.</text>
</comment>
<gene>
    <name evidence="2" type="ORF">RRF57_006222</name>
</gene>
<dbReference type="AlphaFoldDB" id="A0AAN7UKU9"/>
<protein>
    <submittedName>
        <fullName evidence="2">Uncharacterized protein</fullName>
    </submittedName>
</protein>
<accession>A0AAN7UKU9</accession>